<accession>A0A2P2Q0I7</accession>
<organism evidence="1">
    <name type="scientific">Rhizophora mucronata</name>
    <name type="common">Asiatic mangrove</name>
    <dbReference type="NCBI Taxonomy" id="61149"/>
    <lineage>
        <taxon>Eukaryota</taxon>
        <taxon>Viridiplantae</taxon>
        <taxon>Streptophyta</taxon>
        <taxon>Embryophyta</taxon>
        <taxon>Tracheophyta</taxon>
        <taxon>Spermatophyta</taxon>
        <taxon>Magnoliopsida</taxon>
        <taxon>eudicotyledons</taxon>
        <taxon>Gunneridae</taxon>
        <taxon>Pentapetalae</taxon>
        <taxon>rosids</taxon>
        <taxon>fabids</taxon>
        <taxon>Malpighiales</taxon>
        <taxon>Rhizophoraceae</taxon>
        <taxon>Rhizophora</taxon>
    </lineage>
</organism>
<protein>
    <submittedName>
        <fullName evidence="1">Uncharacterized protein</fullName>
    </submittedName>
</protein>
<evidence type="ECO:0000313" key="1">
    <source>
        <dbReference type="EMBL" id="MBX60484.1"/>
    </source>
</evidence>
<dbReference type="AlphaFoldDB" id="A0A2P2Q0I7"/>
<proteinExistence type="predicted"/>
<dbReference type="EMBL" id="GGEC01080000">
    <property type="protein sequence ID" value="MBX60484.1"/>
    <property type="molecule type" value="Transcribed_RNA"/>
</dbReference>
<reference evidence="1" key="1">
    <citation type="submission" date="2018-02" db="EMBL/GenBank/DDBJ databases">
        <title>Rhizophora mucronata_Transcriptome.</title>
        <authorList>
            <person name="Meera S.P."/>
            <person name="Sreeshan A."/>
            <person name="Augustine A."/>
        </authorList>
    </citation>
    <scope>NUCLEOTIDE SEQUENCE</scope>
    <source>
        <tissue evidence="1">Leaf</tissue>
    </source>
</reference>
<sequence length="28" mass="3028">MYLATLGTQSMDNTLVISILPHLVPVSI</sequence>
<name>A0A2P2Q0I7_RHIMU</name>